<dbReference type="Pfam" id="PF01476">
    <property type="entry name" value="LysM"/>
    <property type="match status" value="1"/>
</dbReference>
<evidence type="ECO:0000256" key="1">
    <source>
        <dbReference type="SAM" id="SignalP"/>
    </source>
</evidence>
<keyword evidence="4" id="KW-1185">Reference proteome</keyword>
<dbReference type="OrthoDB" id="2281372at2759"/>
<dbReference type="Gene3D" id="3.10.350.10">
    <property type="entry name" value="LysM domain"/>
    <property type="match status" value="1"/>
</dbReference>
<feature type="chain" id="PRO_5013131608" description="LysM domain-containing protein" evidence="1">
    <location>
        <begin position="23"/>
        <end position="68"/>
    </location>
</feature>
<dbReference type="InterPro" id="IPR036779">
    <property type="entry name" value="LysM_dom_sf"/>
</dbReference>
<feature type="signal peptide" evidence="1">
    <location>
        <begin position="1"/>
        <end position="22"/>
    </location>
</feature>
<evidence type="ECO:0000313" key="3">
    <source>
        <dbReference type="EMBL" id="OIW26995.1"/>
    </source>
</evidence>
<name>A0A1J7II97_9PEZI</name>
<dbReference type="EMBL" id="KV875100">
    <property type="protein sequence ID" value="OIW26995.1"/>
    <property type="molecule type" value="Genomic_DNA"/>
</dbReference>
<gene>
    <name evidence="3" type="ORF">CONLIGDRAFT_635219</name>
</gene>
<evidence type="ECO:0000313" key="4">
    <source>
        <dbReference type="Proteomes" id="UP000182658"/>
    </source>
</evidence>
<dbReference type="SUPFAM" id="SSF54106">
    <property type="entry name" value="LysM domain"/>
    <property type="match status" value="1"/>
</dbReference>
<dbReference type="InterPro" id="IPR018392">
    <property type="entry name" value="LysM"/>
</dbReference>
<sequence length="68" mass="7033">MMSSALSKAILAAAVGAASVQAVCTYTWEAGSGDTCSSLSSLWAITVDQFQQYNATAKCLTLTPGVRK</sequence>
<dbReference type="Proteomes" id="UP000182658">
    <property type="component" value="Unassembled WGS sequence"/>
</dbReference>
<evidence type="ECO:0000259" key="2">
    <source>
        <dbReference type="PROSITE" id="PS51782"/>
    </source>
</evidence>
<dbReference type="CDD" id="cd00118">
    <property type="entry name" value="LysM"/>
    <property type="match status" value="1"/>
</dbReference>
<reference evidence="3 4" key="1">
    <citation type="submission" date="2016-10" db="EMBL/GenBank/DDBJ databases">
        <title>Draft genome sequence of Coniochaeta ligniaria NRRL30616, a lignocellulolytic fungus for bioabatement of inhibitors in plant biomass hydrolysates.</title>
        <authorList>
            <consortium name="DOE Joint Genome Institute"/>
            <person name="Jimenez D.J."/>
            <person name="Hector R.E."/>
            <person name="Riley R."/>
            <person name="Sun H."/>
            <person name="Grigoriev I.V."/>
            <person name="Van Elsas J.D."/>
            <person name="Nichols N.N."/>
        </authorList>
    </citation>
    <scope>NUCLEOTIDE SEQUENCE [LARGE SCALE GENOMIC DNA]</scope>
    <source>
        <strain evidence="3 4">NRRL 30616</strain>
    </source>
</reference>
<protein>
    <recommendedName>
        <fullName evidence="2">LysM domain-containing protein</fullName>
    </recommendedName>
</protein>
<dbReference type="AlphaFoldDB" id="A0A1J7II97"/>
<dbReference type="PROSITE" id="PS51782">
    <property type="entry name" value="LYSM"/>
    <property type="match status" value="1"/>
</dbReference>
<accession>A0A1J7II97</accession>
<dbReference type="InParanoid" id="A0A1J7II97"/>
<keyword evidence="1" id="KW-0732">Signal</keyword>
<feature type="domain" description="LysM" evidence="2">
    <location>
        <begin position="26"/>
        <end position="68"/>
    </location>
</feature>
<proteinExistence type="predicted"/>
<organism evidence="3 4">
    <name type="scientific">Coniochaeta ligniaria NRRL 30616</name>
    <dbReference type="NCBI Taxonomy" id="1408157"/>
    <lineage>
        <taxon>Eukaryota</taxon>
        <taxon>Fungi</taxon>
        <taxon>Dikarya</taxon>
        <taxon>Ascomycota</taxon>
        <taxon>Pezizomycotina</taxon>
        <taxon>Sordariomycetes</taxon>
        <taxon>Sordariomycetidae</taxon>
        <taxon>Coniochaetales</taxon>
        <taxon>Coniochaetaceae</taxon>
        <taxon>Coniochaeta</taxon>
    </lineage>
</organism>